<evidence type="ECO:0000256" key="7">
    <source>
        <dbReference type="SAM" id="Coils"/>
    </source>
</evidence>
<dbReference type="Pfam" id="PF02518">
    <property type="entry name" value="HATPase_c"/>
    <property type="match status" value="1"/>
</dbReference>
<protein>
    <recommendedName>
        <fullName evidence="2">histidine kinase</fullName>
        <ecNumber evidence="2">2.7.13.3</ecNumber>
    </recommendedName>
</protein>
<comment type="caution">
    <text evidence="11">The sequence shown here is derived from an EMBL/GenBank/DDBJ whole genome shotgun (WGS) entry which is preliminary data.</text>
</comment>
<keyword evidence="3 6" id="KW-0597">Phosphoprotein</keyword>
<dbReference type="InterPro" id="IPR005467">
    <property type="entry name" value="His_kinase_dom"/>
</dbReference>
<dbReference type="InterPro" id="IPR019734">
    <property type="entry name" value="TPR_rpt"/>
</dbReference>
<comment type="catalytic activity">
    <reaction evidence="1">
        <text>ATP + protein L-histidine = ADP + protein N-phospho-L-histidine.</text>
        <dbReference type="EC" id="2.7.13.3"/>
    </reaction>
</comment>
<evidence type="ECO:0000256" key="2">
    <source>
        <dbReference type="ARBA" id="ARBA00012438"/>
    </source>
</evidence>
<dbReference type="SMART" id="SM00387">
    <property type="entry name" value="HATPase_c"/>
    <property type="match status" value="1"/>
</dbReference>
<keyword evidence="8" id="KW-0472">Membrane</keyword>
<dbReference type="AlphaFoldDB" id="A0A2S9WUL8"/>
<feature type="coiled-coil region" evidence="7">
    <location>
        <begin position="288"/>
        <end position="318"/>
    </location>
</feature>
<evidence type="ECO:0000256" key="4">
    <source>
        <dbReference type="ARBA" id="ARBA00022679"/>
    </source>
</evidence>
<dbReference type="PROSITE" id="PS50110">
    <property type="entry name" value="RESPONSE_REGULATORY"/>
    <property type="match status" value="1"/>
</dbReference>
<dbReference type="Pfam" id="PF00072">
    <property type="entry name" value="Response_reg"/>
    <property type="match status" value="1"/>
</dbReference>
<evidence type="ECO:0000256" key="8">
    <source>
        <dbReference type="SAM" id="Phobius"/>
    </source>
</evidence>
<feature type="transmembrane region" description="Helical" evidence="8">
    <location>
        <begin position="320"/>
        <end position="341"/>
    </location>
</feature>
<dbReference type="PRINTS" id="PR00344">
    <property type="entry name" value="BCTRLSENSOR"/>
</dbReference>
<dbReference type="CDD" id="cd00082">
    <property type="entry name" value="HisKA"/>
    <property type="match status" value="1"/>
</dbReference>
<dbReference type="EC" id="2.7.13.3" evidence="2"/>
<gene>
    <name evidence="11" type="ORF">BST86_08695</name>
</gene>
<keyword evidence="12" id="KW-1185">Reference proteome</keyword>
<keyword evidence="8" id="KW-0812">Transmembrane</keyword>
<dbReference type="Gene3D" id="3.40.50.2300">
    <property type="match status" value="1"/>
</dbReference>
<proteinExistence type="predicted"/>
<dbReference type="CDD" id="cd17546">
    <property type="entry name" value="REC_hyHK_CKI1_RcsC-like"/>
    <property type="match status" value="1"/>
</dbReference>
<dbReference type="InterPro" id="IPR011006">
    <property type="entry name" value="CheY-like_superfamily"/>
</dbReference>
<dbReference type="InterPro" id="IPR001789">
    <property type="entry name" value="Sig_transdc_resp-reg_receiver"/>
</dbReference>
<feature type="modified residue" description="4-aspartylphosphate" evidence="6">
    <location>
        <position position="671"/>
    </location>
</feature>
<evidence type="ECO:0000259" key="10">
    <source>
        <dbReference type="PROSITE" id="PS50110"/>
    </source>
</evidence>
<dbReference type="SMART" id="SM00448">
    <property type="entry name" value="REC"/>
    <property type="match status" value="1"/>
</dbReference>
<keyword evidence="4" id="KW-0808">Transferase</keyword>
<dbReference type="PROSITE" id="PS50109">
    <property type="entry name" value="HIS_KIN"/>
    <property type="match status" value="1"/>
</dbReference>
<dbReference type="InterPro" id="IPR011990">
    <property type="entry name" value="TPR-like_helical_dom_sf"/>
</dbReference>
<dbReference type="Gene3D" id="1.25.40.10">
    <property type="entry name" value="Tetratricopeptide repeat domain"/>
    <property type="match status" value="2"/>
</dbReference>
<keyword evidence="5" id="KW-0418">Kinase</keyword>
<dbReference type="InterPro" id="IPR036097">
    <property type="entry name" value="HisK_dim/P_sf"/>
</dbReference>
<dbReference type="GO" id="GO:0000155">
    <property type="term" value="F:phosphorelay sensor kinase activity"/>
    <property type="evidence" value="ECO:0007669"/>
    <property type="project" value="InterPro"/>
</dbReference>
<feature type="domain" description="Histidine kinase" evidence="9">
    <location>
        <begin position="378"/>
        <end position="599"/>
    </location>
</feature>
<dbReference type="InterPro" id="IPR036890">
    <property type="entry name" value="HATPase_C_sf"/>
</dbReference>
<dbReference type="SUPFAM" id="SSF55874">
    <property type="entry name" value="ATPase domain of HSP90 chaperone/DNA topoisomerase II/histidine kinase"/>
    <property type="match status" value="1"/>
</dbReference>
<evidence type="ECO:0000313" key="12">
    <source>
        <dbReference type="Proteomes" id="UP000239532"/>
    </source>
</evidence>
<evidence type="ECO:0000256" key="3">
    <source>
        <dbReference type="ARBA" id="ARBA00022553"/>
    </source>
</evidence>
<dbReference type="InterPro" id="IPR004358">
    <property type="entry name" value="Sig_transdc_His_kin-like_C"/>
</dbReference>
<accession>A0A2S9WUL8</accession>
<dbReference type="Gene3D" id="1.10.287.130">
    <property type="match status" value="1"/>
</dbReference>
<dbReference type="Pfam" id="PF00512">
    <property type="entry name" value="HisKA"/>
    <property type="match status" value="1"/>
</dbReference>
<keyword evidence="8" id="KW-1133">Transmembrane helix</keyword>
<dbReference type="EMBL" id="MQUC01000003">
    <property type="protein sequence ID" value="PRP67170.1"/>
    <property type="molecule type" value="Genomic_DNA"/>
</dbReference>
<dbReference type="SMART" id="SM00028">
    <property type="entry name" value="TPR"/>
    <property type="match status" value="4"/>
</dbReference>
<evidence type="ECO:0000256" key="1">
    <source>
        <dbReference type="ARBA" id="ARBA00000085"/>
    </source>
</evidence>
<evidence type="ECO:0000256" key="6">
    <source>
        <dbReference type="PROSITE-ProRule" id="PRU00169"/>
    </source>
</evidence>
<dbReference type="SMART" id="SM00388">
    <property type="entry name" value="HisKA"/>
    <property type="match status" value="1"/>
</dbReference>
<dbReference type="Proteomes" id="UP000239532">
    <property type="component" value="Unassembled WGS sequence"/>
</dbReference>
<name>A0A2S9WUL8_9FLAO</name>
<keyword evidence="7" id="KW-0175">Coiled coil</keyword>
<dbReference type="Gene3D" id="3.30.565.10">
    <property type="entry name" value="Histidine kinase-like ATPase, C-terminal domain"/>
    <property type="match status" value="1"/>
</dbReference>
<organism evidence="11 12">
    <name type="scientific">Nonlabens agnitus</name>
    <dbReference type="NCBI Taxonomy" id="870484"/>
    <lineage>
        <taxon>Bacteria</taxon>
        <taxon>Pseudomonadati</taxon>
        <taxon>Bacteroidota</taxon>
        <taxon>Flavobacteriia</taxon>
        <taxon>Flavobacteriales</taxon>
        <taxon>Flavobacteriaceae</taxon>
        <taxon>Nonlabens</taxon>
    </lineage>
</organism>
<dbReference type="PANTHER" id="PTHR43047">
    <property type="entry name" value="TWO-COMPONENT HISTIDINE PROTEIN KINASE"/>
    <property type="match status" value="1"/>
</dbReference>
<dbReference type="InterPro" id="IPR003661">
    <property type="entry name" value="HisK_dim/P_dom"/>
</dbReference>
<dbReference type="SUPFAM" id="SSF47384">
    <property type="entry name" value="Homodimeric domain of signal transducing histidine kinase"/>
    <property type="match status" value="1"/>
</dbReference>
<reference evidence="11 12" key="1">
    <citation type="submission" date="2016-11" db="EMBL/GenBank/DDBJ databases">
        <title>Trade-off between light-utilization and light-protection in marine flavobacteria.</title>
        <authorList>
            <person name="Kumagai Y."/>
        </authorList>
    </citation>
    <scope>NUCLEOTIDE SEQUENCE [LARGE SCALE GENOMIC DNA]</scope>
    <source>
        <strain evidence="11 12">JCM 17109</strain>
    </source>
</reference>
<feature type="domain" description="Response regulatory" evidence="10">
    <location>
        <begin position="622"/>
        <end position="737"/>
    </location>
</feature>
<evidence type="ECO:0000313" key="11">
    <source>
        <dbReference type="EMBL" id="PRP67170.1"/>
    </source>
</evidence>
<sequence length="738" mass="83905">MICLCLPFGIKAQGESQSEYSPEELKKEQQLREILGEIRQKYGSQDFVNTISLSQKGRALSDTPRFYNYYVGISSNLGNALFQIGDTLQAIEVFEESLEKAESFQDTKFPIARRYKTLITANIDLANISALVGRFEEAIAKYKAALQLTDDTDIHGLFITNFNIAESYIQLDKISQAAPFVYESEKLSKTIGIDAYAASSKLLLGKFFVKSGEYTRASQELQQSVDFAMASSNKEVLVDAYRNWAASEANLQNWKKAYELSEALDILEKEKFESESVEALQNARAKFNVDEVERRMQAEMEAEQLKAENIRAKALQENTVLWSSIALFIAIILIIALFIGFNRRKKLNKELVVKNTIYLKEKEKSDQLLVARNALFSRISHELRTPMYGIVGISNMLIDDKDIKGENKKNVQSLKYSADYLLSLINNVLEMNKLNRSSNLTLAQENFDIRELSHHAVESAKFIMPHHTNTFKIKITQDVKQVYNGDAVKLMQVLINVLGNSNKFTKNGVVTLNISKVRSEEHFDLLEFSIKDTGKGIEKRKLKDLFDENKFINHNEENEGTGLGLPISNKILELQDSQLSVQSERGNGTEVKFELRLQRVDVIKEKKTEKNISRSKTLNGLKVLIVEDNKINQLVTKKIIKGLNGDYDLADSGAMAIEKARENEYDLILMDINMPPGMDGFEATIKIREFRPEVPIIALTAVEQIEIEERMKNSSMNDYLIKPFKSEDFLSKIFKNIK</sequence>
<evidence type="ECO:0000256" key="5">
    <source>
        <dbReference type="ARBA" id="ARBA00022777"/>
    </source>
</evidence>
<dbReference type="SUPFAM" id="SSF52172">
    <property type="entry name" value="CheY-like"/>
    <property type="match status" value="1"/>
</dbReference>
<evidence type="ECO:0000259" key="9">
    <source>
        <dbReference type="PROSITE" id="PS50109"/>
    </source>
</evidence>
<dbReference type="InterPro" id="IPR003594">
    <property type="entry name" value="HATPase_dom"/>
</dbReference>
<dbReference type="SUPFAM" id="SSF48452">
    <property type="entry name" value="TPR-like"/>
    <property type="match status" value="1"/>
</dbReference>